<evidence type="ECO:0000313" key="3">
    <source>
        <dbReference type="Proteomes" id="UP000035680"/>
    </source>
</evidence>
<feature type="transmembrane region" description="Helical" evidence="2">
    <location>
        <begin position="209"/>
        <end position="230"/>
    </location>
</feature>
<comment type="similarity">
    <text evidence="1">Belongs to the nematode receptor-like protein sre family.</text>
</comment>
<evidence type="ECO:0000256" key="1">
    <source>
        <dbReference type="ARBA" id="ARBA00006803"/>
    </source>
</evidence>
<dbReference type="PANTHER" id="PTHR47518">
    <property type="entry name" value="SERPENTINE RECEPTOR CLASS EPSILON-13-RELATED"/>
    <property type="match status" value="1"/>
</dbReference>
<keyword evidence="2" id="KW-0812">Transmembrane</keyword>
<feature type="transmembrane region" description="Helical" evidence="2">
    <location>
        <begin position="6"/>
        <end position="30"/>
    </location>
</feature>
<accession>A0A0K0G5Q9</accession>
<evidence type="ECO:0000313" key="4">
    <source>
        <dbReference type="WBParaSite" id="SVE_2008100.1"/>
    </source>
</evidence>
<feature type="transmembrane region" description="Helical" evidence="2">
    <location>
        <begin position="157"/>
        <end position="178"/>
    </location>
</feature>
<dbReference type="InterPro" id="IPR004151">
    <property type="entry name" value="7TM_GPCR_serpentine_rcpt_Sre"/>
</dbReference>
<evidence type="ECO:0000256" key="2">
    <source>
        <dbReference type="SAM" id="Phobius"/>
    </source>
</evidence>
<dbReference type="GO" id="GO:0007606">
    <property type="term" value="P:sensory perception of chemical stimulus"/>
    <property type="evidence" value="ECO:0007669"/>
    <property type="project" value="InterPro"/>
</dbReference>
<keyword evidence="3" id="KW-1185">Reference proteome</keyword>
<dbReference type="InterPro" id="IPR052854">
    <property type="entry name" value="Serpentine_rcpt_epsilon"/>
</dbReference>
<keyword evidence="2" id="KW-0472">Membrane</keyword>
<dbReference type="AlphaFoldDB" id="A0A0K0G5Q9"/>
<reference evidence="3" key="1">
    <citation type="submission" date="2014-07" db="EMBL/GenBank/DDBJ databases">
        <authorList>
            <person name="Martin A.A"/>
            <person name="De Silva N."/>
        </authorList>
    </citation>
    <scope>NUCLEOTIDE SEQUENCE</scope>
</reference>
<organism evidence="3 4">
    <name type="scientific">Strongyloides venezuelensis</name>
    <name type="common">Threadworm</name>
    <dbReference type="NCBI Taxonomy" id="75913"/>
    <lineage>
        <taxon>Eukaryota</taxon>
        <taxon>Metazoa</taxon>
        <taxon>Ecdysozoa</taxon>
        <taxon>Nematoda</taxon>
        <taxon>Chromadorea</taxon>
        <taxon>Rhabditida</taxon>
        <taxon>Tylenchina</taxon>
        <taxon>Panagrolaimomorpha</taxon>
        <taxon>Strongyloidoidea</taxon>
        <taxon>Strongyloididae</taxon>
        <taxon>Strongyloides</taxon>
    </lineage>
</organism>
<feature type="transmembrane region" description="Helical" evidence="2">
    <location>
        <begin position="125"/>
        <end position="145"/>
    </location>
</feature>
<name>A0A0K0G5Q9_STRVS</name>
<sequence length="330" mass="38889">MEFLDYFISISGITASIFFMTISVLGWHIIGYKSSYHIYFKSILSILYFAFYLQSSMLFSISMSALIRNGLLQFAYSNNNIRPVYYILRYIQNYSNNLIRFSIWFLIIERIIATKRRKTHEKNKSILVVIVLLALSISFAGILTNLRDIIKIINQNFHQFLFLMDIPLIISLIVLRYINRSIRRHQDSVFLNLTEKYQIVENIKSISKLMLTVCTFVLLSTTDLCIFLLIPDNIMEYQLRTLTNFIIKSLFYSAITLYLINNSHKSTVTNKYTIICFQKYCCRKKRNKIFVSGNNLERPKKSVIKNIDGNELLNIGTQENYFEIFDKIWK</sequence>
<feature type="transmembrane region" description="Helical" evidence="2">
    <location>
        <begin position="42"/>
        <end position="67"/>
    </location>
</feature>
<keyword evidence="2" id="KW-1133">Transmembrane helix</keyword>
<dbReference type="WBParaSite" id="SVE_2008100.1">
    <property type="protein sequence ID" value="SVE_2008100.1"/>
    <property type="gene ID" value="SVE_2008100"/>
</dbReference>
<proteinExistence type="inferred from homology"/>
<dbReference type="PANTHER" id="PTHR47518:SF8">
    <property type="entry name" value="G PROTEIN-COUPLED RECEPTOR"/>
    <property type="match status" value="1"/>
</dbReference>
<feature type="transmembrane region" description="Helical" evidence="2">
    <location>
        <begin position="242"/>
        <end position="261"/>
    </location>
</feature>
<dbReference type="Proteomes" id="UP000035680">
    <property type="component" value="Unassembled WGS sequence"/>
</dbReference>
<dbReference type="Pfam" id="PF03125">
    <property type="entry name" value="Sre"/>
    <property type="match status" value="1"/>
</dbReference>
<reference evidence="4" key="2">
    <citation type="submission" date="2015-08" db="UniProtKB">
        <authorList>
            <consortium name="WormBaseParasite"/>
        </authorList>
    </citation>
    <scope>IDENTIFICATION</scope>
</reference>
<protein>
    <submittedName>
        <fullName evidence="4">Serpentine receptor class gamma</fullName>
    </submittedName>
</protein>
<dbReference type="GO" id="GO:0016020">
    <property type="term" value="C:membrane"/>
    <property type="evidence" value="ECO:0007669"/>
    <property type="project" value="InterPro"/>
</dbReference>